<dbReference type="InterPro" id="IPR036024">
    <property type="entry name" value="Somatomedin_B-like_dom_sf"/>
</dbReference>
<comment type="caution">
    <text evidence="3">The sequence shown here is derived from an EMBL/GenBank/DDBJ whole genome shotgun (WGS) entry which is preliminary data.</text>
</comment>
<gene>
    <name evidence="3" type="ORF">PoB_005552900</name>
</gene>
<feature type="domain" description="SMB" evidence="2">
    <location>
        <begin position="136"/>
        <end position="181"/>
    </location>
</feature>
<evidence type="ECO:0000313" key="3">
    <source>
        <dbReference type="EMBL" id="GFO29024.1"/>
    </source>
</evidence>
<sequence>MLAPVFLPKLRDRVQALMENRHLSCILVCLCLGAQSLMAETASPDPLHSSTSSTSQLGKVVTTAVVDAITLKAKFVKGVSSSTTEGRVPWYAKSSTPDFTIKYDDQECSRLTTEFVYKENLCFAPNSEKYLIYARARYSCADRCRQMPIITKSFYECGCDEVCEVYGDCCKDMHLLCPEVYKKGKTMFAHLENAEVTCEKSQFLFLLRRWKSAGSPQTMIDTTPGQDVAIESVSDVNEQENERVPVKPRTLEQYIGFLRHFKITDTSLFVVFENYVAFKSWAAPTAAFCS</sequence>
<dbReference type="PROSITE" id="PS50958">
    <property type="entry name" value="SMB_2"/>
    <property type="match status" value="1"/>
</dbReference>
<protein>
    <recommendedName>
        <fullName evidence="2">SMB domain-containing protein</fullName>
    </recommendedName>
</protein>
<dbReference type="SUPFAM" id="SSF90188">
    <property type="entry name" value="Somatomedin B domain"/>
    <property type="match status" value="1"/>
</dbReference>
<evidence type="ECO:0000256" key="1">
    <source>
        <dbReference type="ARBA" id="ARBA00023157"/>
    </source>
</evidence>
<reference evidence="3 4" key="1">
    <citation type="journal article" date="2021" name="Elife">
        <title>Chloroplast acquisition without the gene transfer in kleptoplastic sea slugs, Plakobranchus ocellatus.</title>
        <authorList>
            <person name="Maeda T."/>
            <person name="Takahashi S."/>
            <person name="Yoshida T."/>
            <person name="Shimamura S."/>
            <person name="Takaki Y."/>
            <person name="Nagai Y."/>
            <person name="Toyoda A."/>
            <person name="Suzuki Y."/>
            <person name="Arimoto A."/>
            <person name="Ishii H."/>
            <person name="Satoh N."/>
            <person name="Nishiyama T."/>
            <person name="Hasebe M."/>
            <person name="Maruyama T."/>
            <person name="Minagawa J."/>
            <person name="Obokata J."/>
            <person name="Shigenobu S."/>
        </authorList>
    </citation>
    <scope>NUCLEOTIDE SEQUENCE [LARGE SCALE GENOMIC DNA]</scope>
</reference>
<dbReference type="EMBL" id="BLXT01006100">
    <property type="protein sequence ID" value="GFO29024.1"/>
    <property type="molecule type" value="Genomic_DNA"/>
</dbReference>
<evidence type="ECO:0000313" key="4">
    <source>
        <dbReference type="Proteomes" id="UP000735302"/>
    </source>
</evidence>
<name>A0AAV4CE53_9GAST</name>
<organism evidence="3 4">
    <name type="scientific">Plakobranchus ocellatus</name>
    <dbReference type="NCBI Taxonomy" id="259542"/>
    <lineage>
        <taxon>Eukaryota</taxon>
        <taxon>Metazoa</taxon>
        <taxon>Spiralia</taxon>
        <taxon>Lophotrochozoa</taxon>
        <taxon>Mollusca</taxon>
        <taxon>Gastropoda</taxon>
        <taxon>Heterobranchia</taxon>
        <taxon>Euthyneura</taxon>
        <taxon>Panpulmonata</taxon>
        <taxon>Sacoglossa</taxon>
        <taxon>Placobranchoidea</taxon>
        <taxon>Plakobranchidae</taxon>
        <taxon>Plakobranchus</taxon>
    </lineage>
</organism>
<dbReference type="Pfam" id="PF01033">
    <property type="entry name" value="Somatomedin_B"/>
    <property type="match status" value="1"/>
</dbReference>
<dbReference type="Gene3D" id="4.10.410.20">
    <property type="match status" value="1"/>
</dbReference>
<keyword evidence="1" id="KW-1015">Disulfide bond</keyword>
<dbReference type="InterPro" id="IPR001212">
    <property type="entry name" value="Somatomedin_B_dom"/>
</dbReference>
<dbReference type="AlphaFoldDB" id="A0AAV4CE53"/>
<keyword evidence="4" id="KW-1185">Reference proteome</keyword>
<dbReference type="Proteomes" id="UP000735302">
    <property type="component" value="Unassembled WGS sequence"/>
</dbReference>
<accession>A0AAV4CE53</accession>
<proteinExistence type="predicted"/>
<evidence type="ECO:0000259" key="2">
    <source>
        <dbReference type="PROSITE" id="PS50958"/>
    </source>
</evidence>